<sequence>MMRLLARERMMPSSKDMTVAEGSRGFHGRRYSNNSTSTLDTYARCSLGSNQEILMGGPPSEHPLNSITGGRPQQNLIIPNTTCFQPSIGGRSVMSGDSYCTQESANEQMLHSSKKLKSDGVFSDSNGAIANTSMDTMNTHCLGNNMDIEMELDVRAKQSNGEHPSIRKPSEHKQMDDEGSVEQTKEGVTTISKSFLPNTKKAVSVASVAGWTEEQLAELFADY</sequence>
<feature type="region of interest" description="Disordered" evidence="1">
    <location>
        <begin position="1"/>
        <end position="32"/>
    </location>
</feature>
<dbReference type="EMBL" id="GBRH01221250">
    <property type="protein sequence ID" value="JAD76645.1"/>
    <property type="molecule type" value="Transcribed_RNA"/>
</dbReference>
<accession>A0A0A9CTF5</accession>
<reference evidence="2" key="1">
    <citation type="submission" date="2014-09" db="EMBL/GenBank/DDBJ databases">
        <authorList>
            <person name="Magalhaes I.L.F."/>
            <person name="Oliveira U."/>
            <person name="Santos F.R."/>
            <person name="Vidigal T.H.D.A."/>
            <person name="Brescovit A.D."/>
            <person name="Santos A.J."/>
        </authorList>
    </citation>
    <scope>NUCLEOTIDE SEQUENCE</scope>
    <source>
        <tissue evidence="2">Shoot tissue taken approximately 20 cm above the soil surface</tissue>
    </source>
</reference>
<evidence type="ECO:0000313" key="2">
    <source>
        <dbReference type="EMBL" id="JAD76645.1"/>
    </source>
</evidence>
<feature type="compositionally biased region" description="Basic and acidic residues" evidence="1">
    <location>
        <begin position="1"/>
        <end position="10"/>
    </location>
</feature>
<reference evidence="2" key="2">
    <citation type="journal article" date="2015" name="Data Brief">
        <title>Shoot transcriptome of the giant reed, Arundo donax.</title>
        <authorList>
            <person name="Barrero R.A."/>
            <person name="Guerrero F.D."/>
            <person name="Moolhuijzen P."/>
            <person name="Goolsby J.A."/>
            <person name="Tidwell J."/>
            <person name="Bellgard S.E."/>
            <person name="Bellgard M.I."/>
        </authorList>
    </citation>
    <scope>NUCLEOTIDE SEQUENCE</scope>
    <source>
        <tissue evidence="2">Shoot tissue taken approximately 20 cm above the soil surface</tissue>
    </source>
</reference>
<feature type="region of interest" description="Disordered" evidence="1">
    <location>
        <begin position="157"/>
        <end position="185"/>
    </location>
</feature>
<protein>
    <submittedName>
        <fullName evidence="2">Uncharacterized protein</fullName>
    </submittedName>
</protein>
<proteinExistence type="predicted"/>
<organism evidence="2">
    <name type="scientific">Arundo donax</name>
    <name type="common">Giant reed</name>
    <name type="synonym">Donax arundinaceus</name>
    <dbReference type="NCBI Taxonomy" id="35708"/>
    <lineage>
        <taxon>Eukaryota</taxon>
        <taxon>Viridiplantae</taxon>
        <taxon>Streptophyta</taxon>
        <taxon>Embryophyta</taxon>
        <taxon>Tracheophyta</taxon>
        <taxon>Spermatophyta</taxon>
        <taxon>Magnoliopsida</taxon>
        <taxon>Liliopsida</taxon>
        <taxon>Poales</taxon>
        <taxon>Poaceae</taxon>
        <taxon>PACMAD clade</taxon>
        <taxon>Arundinoideae</taxon>
        <taxon>Arundineae</taxon>
        <taxon>Arundo</taxon>
    </lineage>
</organism>
<feature type="compositionally biased region" description="Basic and acidic residues" evidence="1">
    <location>
        <begin position="164"/>
        <end position="176"/>
    </location>
</feature>
<name>A0A0A9CTF5_ARUDO</name>
<evidence type="ECO:0000256" key="1">
    <source>
        <dbReference type="SAM" id="MobiDB-lite"/>
    </source>
</evidence>
<dbReference type="AlphaFoldDB" id="A0A0A9CTF5"/>